<dbReference type="InterPro" id="IPR041581">
    <property type="entry name" value="Glyoxalase_6"/>
</dbReference>
<dbReference type="Proteomes" id="UP000317893">
    <property type="component" value="Unassembled WGS sequence"/>
</dbReference>
<dbReference type="InterPro" id="IPR029068">
    <property type="entry name" value="Glyas_Bleomycin-R_OHBP_Dase"/>
</dbReference>
<dbReference type="OrthoDB" id="1645442at2"/>
<dbReference type="PROSITE" id="PS51819">
    <property type="entry name" value="VOC"/>
    <property type="match status" value="1"/>
</dbReference>
<protein>
    <submittedName>
        <fullName evidence="2">Putative enzyme related to lactoylglutathione lyase</fullName>
    </submittedName>
</protein>
<keyword evidence="3" id="KW-1185">Reference proteome</keyword>
<dbReference type="GO" id="GO:0016829">
    <property type="term" value="F:lyase activity"/>
    <property type="evidence" value="ECO:0007669"/>
    <property type="project" value="UniProtKB-KW"/>
</dbReference>
<evidence type="ECO:0000313" key="3">
    <source>
        <dbReference type="Proteomes" id="UP000317893"/>
    </source>
</evidence>
<dbReference type="PANTHER" id="PTHR35908:SF1">
    <property type="entry name" value="CONSERVED PROTEIN"/>
    <property type="match status" value="1"/>
</dbReference>
<dbReference type="SUPFAM" id="SSF54593">
    <property type="entry name" value="Glyoxalase/Bleomycin resistance protein/Dihydroxybiphenyl dioxygenase"/>
    <property type="match status" value="1"/>
</dbReference>
<dbReference type="RefSeq" id="WP_141848015.1">
    <property type="nucleotide sequence ID" value="NZ_BAAAPR010000004.1"/>
</dbReference>
<name>A0A542DZI2_9MICO</name>
<dbReference type="PANTHER" id="PTHR35908">
    <property type="entry name" value="HYPOTHETICAL FUSION PROTEIN"/>
    <property type="match status" value="1"/>
</dbReference>
<dbReference type="EMBL" id="VFMN01000001">
    <property type="protein sequence ID" value="TQJ08501.1"/>
    <property type="molecule type" value="Genomic_DNA"/>
</dbReference>
<accession>A0A542DZI2</accession>
<sequence length="124" mass="13161">MSARPTLGMLTIDCADAARAAEFWSGLMGWEVVMSGDGYAMLADGSGLRVGFGTLEDYEAPAWPNTHGSKQFHLDLACEDIAATEARAVELGATVADPQGGETWRVLVDPSGHPFCLTDAKNWG</sequence>
<organism evidence="2 3">
    <name type="scientific">Lapillicoccus jejuensis</name>
    <dbReference type="NCBI Taxonomy" id="402171"/>
    <lineage>
        <taxon>Bacteria</taxon>
        <taxon>Bacillati</taxon>
        <taxon>Actinomycetota</taxon>
        <taxon>Actinomycetes</taxon>
        <taxon>Micrococcales</taxon>
        <taxon>Intrasporangiaceae</taxon>
        <taxon>Lapillicoccus</taxon>
    </lineage>
</organism>
<feature type="domain" description="VOC" evidence="1">
    <location>
        <begin position="6"/>
        <end position="120"/>
    </location>
</feature>
<dbReference type="InterPro" id="IPR037523">
    <property type="entry name" value="VOC_core"/>
</dbReference>
<evidence type="ECO:0000313" key="2">
    <source>
        <dbReference type="EMBL" id="TQJ08501.1"/>
    </source>
</evidence>
<dbReference type="CDD" id="cd06587">
    <property type="entry name" value="VOC"/>
    <property type="match status" value="1"/>
</dbReference>
<dbReference type="Pfam" id="PF18029">
    <property type="entry name" value="Glyoxalase_6"/>
    <property type="match status" value="1"/>
</dbReference>
<proteinExistence type="predicted"/>
<gene>
    <name evidence="2" type="ORF">FB458_1591</name>
</gene>
<dbReference type="Gene3D" id="3.10.180.10">
    <property type="entry name" value="2,3-Dihydroxybiphenyl 1,2-Dioxygenase, domain 1"/>
    <property type="match status" value="1"/>
</dbReference>
<dbReference type="AlphaFoldDB" id="A0A542DZI2"/>
<reference evidence="2 3" key="1">
    <citation type="submission" date="2019-06" db="EMBL/GenBank/DDBJ databases">
        <title>Sequencing the genomes of 1000 actinobacteria strains.</title>
        <authorList>
            <person name="Klenk H.-P."/>
        </authorList>
    </citation>
    <scope>NUCLEOTIDE SEQUENCE [LARGE SCALE GENOMIC DNA]</scope>
    <source>
        <strain evidence="2 3">DSM 18607</strain>
    </source>
</reference>
<comment type="caution">
    <text evidence="2">The sequence shown here is derived from an EMBL/GenBank/DDBJ whole genome shotgun (WGS) entry which is preliminary data.</text>
</comment>
<evidence type="ECO:0000259" key="1">
    <source>
        <dbReference type="PROSITE" id="PS51819"/>
    </source>
</evidence>
<keyword evidence="2" id="KW-0456">Lyase</keyword>